<proteinExistence type="inferred from homology"/>
<accession>A0AA88RJW2</accession>
<evidence type="ECO:0000256" key="2">
    <source>
        <dbReference type="ARBA" id="ARBA00022737"/>
    </source>
</evidence>
<protein>
    <recommendedName>
        <fullName evidence="7">Pentatricopeptide repeat-containing protein</fullName>
    </recommendedName>
</protein>
<organism evidence="5 6">
    <name type="scientific">Escallonia rubra</name>
    <dbReference type="NCBI Taxonomy" id="112253"/>
    <lineage>
        <taxon>Eukaryota</taxon>
        <taxon>Viridiplantae</taxon>
        <taxon>Streptophyta</taxon>
        <taxon>Embryophyta</taxon>
        <taxon>Tracheophyta</taxon>
        <taxon>Spermatophyta</taxon>
        <taxon>Magnoliopsida</taxon>
        <taxon>eudicotyledons</taxon>
        <taxon>Gunneridae</taxon>
        <taxon>Pentapetalae</taxon>
        <taxon>asterids</taxon>
        <taxon>campanulids</taxon>
        <taxon>Escalloniales</taxon>
        <taxon>Escalloniaceae</taxon>
        <taxon>Escallonia</taxon>
    </lineage>
</organism>
<dbReference type="InterPro" id="IPR011990">
    <property type="entry name" value="TPR-like_helical_dom_sf"/>
</dbReference>
<feature type="compositionally biased region" description="Low complexity" evidence="4">
    <location>
        <begin position="84"/>
        <end position="94"/>
    </location>
</feature>
<feature type="repeat" description="PPR" evidence="3">
    <location>
        <begin position="514"/>
        <end position="548"/>
    </location>
</feature>
<dbReference type="PANTHER" id="PTHR47939:SF13">
    <property type="entry name" value="OS03G0201400 PROTEIN"/>
    <property type="match status" value="1"/>
</dbReference>
<dbReference type="InterPro" id="IPR002885">
    <property type="entry name" value="PPR_rpt"/>
</dbReference>
<evidence type="ECO:0008006" key="7">
    <source>
        <dbReference type="Google" id="ProtNLM"/>
    </source>
</evidence>
<dbReference type="EMBL" id="JAVXUO010000951">
    <property type="protein sequence ID" value="KAK2987687.1"/>
    <property type="molecule type" value="Genomic_DNA"/>
</dbReference>
<dbReference type="Proteomes" id="UP001187471">
    <property type="component" value="Unassembled WGS sequence"/>
</dbReference>
<dbReference type="NCBIfam" id="TIGR00756">
    <property type="entry name" value="PPR"/>
    <property type="match status" value="3"/>
</dbReference>
<keyword evidence="6" id="KW-1185">Reference proteome</keyword>
<dbReference type="PANTHER" id="PTHR47939">
    <property type="entry name" value="MEMBRANE-ASSOCIATED SALT-INDUCIBLE PROTEIN-LIKE"/>
    <property type="match status" value="1"/>
</dbReference>
<comment type="similarity">
    <text evidence="1">Belongs to the PPR family. P subfamily.</text>
</comment>
<gene>
    <name evidence="5" type="ORF">RJ640_015029</name>
</gene>
<dbReference type="AlphaFoldDB" id="A0AA88RJW2"/>
<dbReference type="Gene3D" id="1.25.40.10">
    <property type="entry name" value="Tetratricopeptide repeat domain"/>
    <property type="match status" value="3"/>
</dbReference>
<feature type="repeat" description="PPR" evidence="3">
    <location>
        <begin position="479"/>
        <end position="513"/>
    </location>
</feature>
<name>A0AA88RJW2_9ASTE</name>
<evidence type="ECO:0000313" key="6">
    <source>
        <dbReference type="Proteomes" id="UP001187471"/>
    </source>
</evidence>
<dbReference type="PROSITE" id="PS51375">
    <property type="entry name" value="PPR"/>
    <property type="match status" value="3"/>
</dbReference>
<reference evidence="5" key="1">
    <citation type="submission" date="2022-12" db="EMBL/GenBank/DDBJ databases">
        <title>Draft genome assemblies for two species of Escallonia (Escalloniales).</title>
        <authorList>
            <person name="Chanderbali A."/>
            <person name="Dervinis C."/>
            <person name="Anghel I."/>
            <person name="Soltis D."/>
            <person name="Soltis P."/>
            <person name="Zapata F."/>
        </authorList>
    </citation>
    <scope>NUCLEOTIDE SEQUENCE</scope>
    <source>
        <strain evidence="5">UCBG92.1500</strain>
        <tissue evidence="5">Leaf</tissue>
    </source>
</reference>
<dbReference type="InterPro" id="IPR050667">
    <property type="entry name" value="PPR-containing_protein"/>
</dbReference>
<evidence type="ECO:0000256" key="4">
    <source>
        <dbReference type="SAM" id="MobiDB-lite"/>
    </source>
</evidence>
<feature type="compositionally biased region" description="Polar residues" evidence="4">
    <location>
        <begin position="98"/>
        <end position="107"/>
    </location>
</feature>
<sequence>MHMEHLKDISSKELMRGLPKIKFEKDKVCDACQMESINVTFDESNPFLRRTNIVNVDDMDNDLRTLDISDTLEGNPKEIDLGEQESSSQGGNEEAINDASNLDNSQELPKDWTYKKDHPSDQILGNPSSGEFEMSMMVELTFFLGLQIKQSKDVIFINQAKHTKELLKRFEMEASNAFDTPMSSSLKIDKDEKGKDVDIKRYRDVSPRARTLCEILTKSPPQEIEAALSSRGIQHTPDLEAEVIKLSYSSPSAAVKFFRWAGLLQKHTVLSWNLMVDLLGKNGMIEPMWDAIRAMKPEGVLSTATFVSVFGSYCTLGRFNDAIMTFDVMEKYGIQPDVVAVNSLLSAICREENQTSKALEFFERIKTKIPPDGDSFAILLEGWEKEGNVVKAKNTFGEMVIRVGWSPQNMSAYDAFLTTLVRGALAGDAIKFLQVMKGKNCLPGLKFFSNALDILIKQNDSVHAIPLWDIMVGSGLIPNLIMYNAMIGLLCNNNDVDSAFRLLDGMVFHGAFPDSLTYNMIFQCLIKSNKVRGVCKFFAEMIKNEWSPTPSNCAAAISMLFRGDDPETAFEIWDYMVKNRVTPIDDSSNALLIGTCNMGRLSELRKFAENMIGRRIKIYESTMEKMKDTFYKQGRSGRDTYDNLSRKLKSS</sequence>
<evidence type="ECO:0000256" key="3">
    <source>
        <dbReference type="PROSITE-ProRule" id="PRU00708"/>
    </source>
</evidence>
<evidence type="ECO:0000256" key="1">
    <source>
        <dbReference type="ARBA" id="ARBA00007626"/>
    </source>
</evidence>
<comment type="caution">
    <text evidence="5">The sequence shown here is derived from an EMBL/GenBank/DDBJ whole genome shotgun (WGS) entry which is preliminary data.</text>
</comment>
<keyword evidence="2" id="KW-0677">Repeat</keyword>
<feature type="repeat" description="PPR" evidence="3">
    <location>
        <begin position="302"/>
        <end position="336"/>
    </location>
</feature>
<feature type="compositionally biased region" description="Basic and acidic residues" evidence="4">
    <location>
        <begin position="108"/>
        <end position="120"/>
    </location>
</feature>
<evidence type="ECO:0000313" key="5">
    <source>
        <dbReference type="EMBL" id="KAK2987687.1"/>
    </source>
</evidence>
<dbReference type="Pfam" id="PF13041">
    <property type="entry name" value="PPR_2"/>
    <property type="match status" value="2"/>
</dbReference>
<dbReference type="Pfam" id="PF01535">
    <property type="entry name" value="PPR"/>
    <property type="match status" value="1"/>
</dbReference>
<feature type="region of interest" description="Disordered" evidence="4">
    <location>
        <begin position="71"/>
        <end position="122"/>
    </location>
</feature>